<protein>
    <submittedName>
        <fullName evidence="3">Methyltransferase UbiE</fullName>
    </submittedName>
</protein>
<reference evidence="3" key="1">
    <citation type="journal article" date="2014" name="Int. J. Syst. Evol. Microbiol.">
        <title>Complete genome sequence of Corynebacterium casei LMG S-19264T (=DSM 44701T), isolated from a smear-ripened cheese.</title>
        <authorList>
            <consortium name="US DOE Joint Genome Institute (JGI-PGF)"/>
            <person name="Walter F."/>
            <person name="Albersmeier A."/>
            <person name="Kalinowski J."/>
            <person name="Ruckert C."/>
        </authorList>
    </citation>
    <scope>NUCLEOTIDE SEQUENCE</scope>
    <source>
        <strain evidence="3">JCM 13919</strain>
    </source>
</reference>
<feature type="domain" description="Methyltransferase" evidence="2">
    <location>
        <begin position="42"/>
        <end position="132"/>
    </location>
</feature>
<dbReference type="CDD" id="cd02440">
    <property type="entry name" value="AdoMet_MTases"/>
    <property type="match status" value="1"/>
</dbReference>
<proteinExistence type="predicted"/>
<dbReference type="Pfam" id="PF13649">
    <property type="entry name" value="Methyltransf_25"/>
    <property type="match status" value="1"/>
</dbReference>
<dbReference type="EMBL" id="BMOB01000009">
    <property type="protein sequence ID" value="GGI90866.1"/>
    <property type="molecule type" value="Genomic_DNA"/>
</dbReference>
<accession>A0A917JX92</accession>
<evidence type="ECO:0000313" key="3">
    <source>
        <dbReference type="EMBL" id="GGI90866.1"/>
    </source>
</evidence>
<keyword evidence="4" id="KW-1185">Reference proteome</keyword>
<dbReference type="PANTHER" id="PTHR43861">
    <property type="entry name" value="TRANS-ACONITATE 2-METHYLTRANSFERASE-RELATED"/>
    <property type="match status" value="1"/>
</dbReference>
<dbReference type="GO" id="GO:0032259">
    <property type="term" value="P:methylation"/>
    <property type="evidence" value="ECO:0007669"/>
    <property type="project" value="UniProtKB-KW"/>
</dbReference>
<dbReference type="GO" id="GO:0008168">
    <property type="term" value="F:methyltransferase activity"/>
    <property type="evidence" value="ECO:0007669"/>
    <property type="project" value="UniProtKB-KW"/>
</dbReference>
<keyword evidence="3" id="KW-0489">Methyltransferase</keyword>
<dbReference type="AlphaFoldDB" id="A0A917JX92"/>
<comment type="caution">
    <text evidence="3">The sequence shown here is derived from an EMBL/GenBank/DDBJ whole genome shotgun (WGS) entry which is preliminary data.</text>
</comment>
<organism evidence="3 4">
    <name type="scientific">Legionella impletisoli</name>
    <dbReference type="NCBI Taxonomy" id="343510"/>
    <lineage>
        <taxon>Bacteria</taxon>
        <taxon>Pseudomonadati</taxon>
        <taxon>Pseudomonadota</taxon>
        <taxon>Gammaproteobacteria</taxon>
        <taxon>Legionellales</taxon>
        <taxon>Legionellaceae</taxon>
        <taxon>Legionella</taxon>
    </lineage>
</organism>
<dbReference type="OrthoDB" id="9804312at2"/>
<sequence length="231" mass="26370">MLKFNNEQTEKYKKSTITGTGYLAFRDIEFFARKNKADLSNVLDLGCGSGRSTNFLKNFCGEVNGCDIDENALENARKNNSSSRFFLNNNETHYQFGIYKSIFSILMFFHLSSEKEIKSELLKCFNSLEEGGCLFIINGNKNLYTKNYTSVQGQGTPPDKDGDLTKIKLLNIDCEVEDYYWSADFIIKVAQSIGFIHVDTHMPLGTEQDPIDYKDETNHPPYYYIALKKNG</sequence>
<evidence type="ECO:0000259" key="2">
    <source>
        <dbReference type="Pfam" id="PF13649"/>
    </source>
</evidence>
<gene>
    <name evidence="3" type="ORF">GCM10007966_19440</name>
</gene>
<dbReference type="SUPFAM" id="SSF53335">
    <property type="entry name" value="S-adenosyl-L-methionine-dependent methyltransferases"/>
    <property type="match status" value="1"/>
</dbReference>
<name>A0A917JX92_9GAMM</name>
<dbReference type="RefSeq" id="WP_131777195.1">
    <property type="nucleotide sequence ID" value="NZ_BMOB01000009.1"/>
</dbReference>
<evidence type="ECO:0000256" key="1">
    <source>
        <dbReference type="ARBA" id="ARBA00022679"/>
    </source>
</evidence>
<dbReference type="InterPro" id="IPR041698">
    <property type="entry name" value="Methyltransf_25"/>
</dbReference>
<dbReference type="Gene3D" id="3.40.50.150">
    <property type="entry name" value="Vaccinia Virus protein VP39"/>
    <property type="match status" value="1"/>
</dbReference>
<evidence type="ECO:0000313" key="4">
    <source>
        <dbReference type="Proteomes" id="UP000630149"/>
    </source>
</evidence>
<dbReference type="Proteomes" id="UP000630149">
    <property type="component" value="Unassembled WGS sequence"/>
</dbReference>
<dbReference type="InterPro" id="IPR029063">
    <property type="entry name" value="SAM-dependent_MTases_sf"/>
</dbReference>
<reference evidence="3" key="2">
    <citation type="submission" date="2020-09" db="EMBL/GenBank/DDBJ databases">
        <authorList>
            <person name="Sun Q."/>
            <person name="Ohkuma M."/>
        </authorList>
    </citation>
    <scope>NUCLEOTIDE SEQUENCE</scope>
    <source>
        <strain evidence="3">JCM 13919</strain>
    </source>
</reference>
<keyword evidence="1" id="KW-0808">Transferase</keyword>